<accession>A0ABX0QBE2</accession>
<keyword evidence="3" id="KW-1185">Reference proteome</keyword>
<organism evidence="2 3">
    <name type="scientific">Luteibacter jiangsuensis</name>
    <dbReference type="NCBI Taxonomy" id="637577"/>
    <lineage>
        <taxon>Bacteria</taxon>
        <taxon>Pseudomonadati</taxon>
        <taxon>Pseudomonadota</taxon>
        <taxon>Gammaproteobacteria</taxon>
        <taxon>Lysobacterales</taxon>
        <taxon>Rhodanobacteraceae</taxon>
        <taxon>Luteibacter</taxon>
    </lineage>
</organism>
<feature type="signal peptide" evidence="1">
    <location>
        <begin position="1"/>
        <end position="24"/>
    </location>
</feature>
<keyword evidence="1" id="KW-0732">Signal</keyword>
<reference evidence="2 3" key="1">
    <citation type="journal article" date="2011" name="Curr. Microbiol.">
        <title>Luteibacter jiangsuensis sp. nov.: a methamidophos-degrading bacterium isolated from a methamidophos-manufacturing factory.</title>
        <authorList>
            <person name="Wang L."/>
            <person name="Wang G.L."/>
            <person name="Li S.P."/>
            <person name="Jiang J.D."/>
        </authorList>
    </citation>
    <scope>NUCLEOTIDE SEQUENCE [LARGE SCALE GENOMIC DNA]</scope>
    <source>
        <strain evidence="2 3">CGMCC 1.10133</strain>
    </source>
</reference>
<dbReference type="EMBL" id="JAAQQR010000012">
    <property type="protein sequence ID" value="NID06841.1"/>
    <property type="molecule type" value="Genomic_DNA"/>
</dbReference>
<sequence>MNHATSLRTGLCALLLVVATTASADSTTGTSFSVTGKPVPGRQVNVHVVVTGKHLVFVPPTAVRGGNVQITLNGEIVLSVEADAHNSTGIGSAQCIPDPSFTYCITYKYTATQTDVTFPVTLPKGVATYTIGARYTGDSDSHSSDAAPQTLTPVHPGAMAGIIDAVLD</sequence>
<dbReference type="Proteomes" id="UP001429601">
    <property type="component" value="Unassembled WGS sequence"/>
</dbReference>
<comment type="caution">
    <text evidence="2">The sequence shown here is derived from an EMBL/GenBank/DDBJ whole genome shotgun (WGS) entry which is preliminary data.</text>
</comment>
<evidence type="ECO:0008006" key="4">
    <source>
        <dbReference type="Google" id="ProtNLM"/>
    </source>
</evidence>
<dbReference type="RefSeq" id="WP_167129509.1">
    <property type="nucleotide sequence ID" value="NZ_JAAQQR010000012.1"/>
</dbReference>
<evidence type="ECO:0000256" key="1">
    <source>
        <dbReference type="SAM" id="SignalP"/>
    </source>
</evidence>
<evidence type="ECO:0000313" key="3">
    <source>
        <dbReference type="Proteomes" id="UP001429601"/>
    </source>
</evidence>
<proteinExistence type="predicted"/>
<gene>
    <name evidence="2" type="ORF">HBF26_18285</name>
</gene>
<feature type="chain" id="PRO_5045696402" description="Secreted protein" evidence="1">
    <location>
        <begin position="25"/>
        <end position="168"/>
    </location>
</feature>
<name>A0ABX0QBE2_9GAMM</name>
<protein>
    <recommendedName>
        <fullName evidence="4">Secreted protein</fullName>
    </recommendedName>
</protein>
<evidence type="ECO:0000313" key="2">
    <source>
        <dbReference type="EMBL" id="NID06841.1"/>
    </source>
</evidence>